<proteinExistence type="predicted"/>
<evidence type="ECO:0000256" key="1">
    <source>
        <dbReference type="SAM" id="SignalP"/>
    </source>
</evidence>
<accession>A0ABY3FNP6</accession>
<feature type="signal peptide" evidence="1">
    <location>
        <begin position="1"/>
        <end position="20"/>
    </location>
</feature>
<keyword evidence="2" id="KW-0645">Protease</keyword>
<keyword evidence="1" id="KW-0732">Signal</keyword>
<dbReference type="InterPro" id="IPR021109">
    <property type="entry name" value="Peptidase_aspartic_dom_sf"/>
</dbReference>
<name>A0ABY3FNP6_9FLAO</name>
<protein>
    <submittedName>
        <fullName evidence="2">Aspartyl protease</fullName>
    </submittedName>
</protein>
<dbReference type="RefSeq" id="WP_144889089.1">
    <property type="nucleotide sequence ID" value="NZ_VLKO01000001.1"/>
</dbReference>
<dbReference type="GO" id="GO:0008233">
    <property type="term" value="F:peptidase activity"/>
    <property type="evidence" value="ECO:0007669"/>
    <property type="project" value="UniProtKB-KW"/>
</dbReference>
<dbReference type="Pfam" id="PF13650">
    <property type="entry name" value="Asp_protease_2"/>
    <property type="match status" value="2"/>
</dbReference>
<dbReference type="Gene3D" id="2.40.70.10">
    <property type="entry name" value="Acid Proteases"/>
    <property type="match status" value="2"/>
</dbReference>
<evidence type="ECO:0000313" key="2">
    <source>
        <dbReference type="EMBL" id="TWI03316.1"/>
    </source>
</evidence>
<dbReference type="InterPro" id="IPR001969">
    <property type="entry name" value="Aspartic_peptidase_AS"/>
</dbReference>
<dbReference type="EMBL" id="VLKO01000001">
    <property type="protein sequence ID" value="TWI03316.1"/>
    <property type="molecule type" value="Genomic_DNA"/>
</dbReference>
<sequence>MKSLIYPLFLLIIATQFAFAQEKLPILKTDKNTISIKEGNSDYKDEWTIAPEVKSDVFVTQRFTGTKIITFYSEIDSISFTVKPNKKYDFIILLNGKYKAHTQINTDSKQNPSLEPKLFYTRLTKTDQATDTIPFTLGIDNRIHMKGKVNYSDTLDFMFDTGASSCVITSSLINKKVKINLDGNQENTGTDGKAIVGTSSKNTIEINDLKWENVSLLSIDYQKPSFDLVLGWIAFEGKIIEIDYEKSILIVHQSLPKLSTEYSKLDFKLIEGIPYIKLKLIINGKVSESWFDFDTGSNGTLVVGQKFAKEHFLNNEMKQIGTITSVGSAGKEIISNLVMLPKLKIGDFEMYQIPLSIQQKEIENVEHNENIGNKILKRFNAVIDFKHHHIYLKPNNLFYDQMLKN</sequence>
<dbReference type="Proteomes" id="UP000317519">
    <property type="component" value="Unassembled WGS sequence"/>
</dbReference>
<organism evidence="2 3">
    <name type="scientific">Flavobacterium tiangeerense</name>
    <dbReference type="NCBI Taxonomy" id="459471"/>
    <lineage>
        <taxon>Bacteria</taxon>
        <taxon>Pseudomonadati</taxon>
        <taxon>Bacteroidota</taxon>
        <taxon>Flavobacteriia</taxon>
        <taxon>Flavobacteriales</taxon>
        <taxon>Flavobacteriaceae</taxon>
        <taxon>Flavobacterium</taxon>
    </lineage>
</organism>
<dbReference type="PROSITE" id="PS00141">
    <property type="entry name" value="ASP_PROTEASE"/>
    <property type="match status" value="1"/>
</dbReference>
<evidence type="ECO:0000313" key="3">
    <source>
        <dbReference type="Proteomes" id="UP000317519"/>
    </source>
</evidence>
<feature type="chain" id="PRO_5045306266" evidence="1">
    <location>
        <begin position="21"/>
        <end position="405"/>
    </location>
</feature>
<comment type="caution">
    <text evidence="2">The sequence shown here is derived from an EMBL/GenBank/DDBJ whole genome shotgun (WGS) entry which is preliminary data.</text>
</comment>
<keyword evidence="2" id="KW-0378">Hydrolase</keyword>
<reference evidence="2 3" key="1">
    <citation type="journal article" date="2015" name="Stand. Genomic Sci.">
        <title>Genomic Encyclopedia of Bacterial and Archaeal Type Strains, Phase III: the genomes of soil and plant-associated and newly described type strains.</title>
        <authorList>
            <person name="Whitman W.B."/>
            <person name="Woyke T."/>
            <person name="Klenk H.P."/>
            <person name="Zhou Y."/>
            <person name="Lilburn T.G."/>
            <person name="Beck B.J."/>
            <person name="De Vos P."/>
            <person name="Vandamme P."/>
            <person name="Eisen J.A."/>
            <person name="Garrity G."/>
            <person name="Hugenholtz P."/>
            <person name="Kyrpides N.C."/>
        </authorList>
    </citation>
    <scope>NUCLEOTIDE SEQUENCE [LARGE SCALE GENOMIC DNA]</scope>
    <source>
        <strain evidence="2 3">CGMCC 1.6847</strain>
    </source>
</reference>
<gene>
    <name evidence="2" type="ORF">IQ05_00253</name>
</gene>
<dbReference type="GO" id="GO:0006508">
    <property type="term" value="P:proteolysis"/>
    <property type="evidence" value="ECO:0007669"/>
    <property type="project" value="UniProtKB-KW"/>
</dbReference>
<keyword evidence="3" id="KW-1185">Reference proteome</keyword>